<evidence type="ECO:0000256" key="7">
    <source>
        <dbReference type="ARBA" id="ARBA00023065"/>
    </source>
</evidence>
<evidence type="ECO:0000256" key="10">
    <source>
        <dbReference type="SAM" id="Phobius"/>
    </source>
</evidence>
<proteinExistence type="predicted"/>
<keyword evidence="2" id="KW-0813">Transport</keyword>
<feature type="compositionally biased region" description="Polar residues" evidence="9">
    <location>
        <begin position="837"/>
        <end position="848"/>
    </location>
</feature>
<comment type="subcellular location">
    <subcellularLocation>
        <location evidence="1">Endomembrane system</location>
        <topology evidence="1">Multi-pass membrane protein</topology>
    </subcellularLocation>
</comment>
<dbReference type="GO" id="GO:0016579">
    <property type="term" value="P:protein deubiquitination"/>
    <property type="evidence" value="ECO:0007669"/>
    <property type="project" value="InterPro"/>
</dbReference>
<evidence type="ECO:0000256" key="9">
    <source>
        <dbReference type="SAM" id="MobiDB-lite"/>
    </source>
</evidence>
<name>A0A7J6LJD4_PEROL</name>
<feature type="transmembrane region" description="Helical" evidence="10">
    <location>
        <begin position="957"/>
        <end position="977"/>
    </location>
</feature>
<dbReference type="PANTHER" id="PTHR31503">
    <property type="entry name" value="VACUOLAR CALCIUM ION TRANSPORTER"/>
    <property type="match status" value="1"/>
</dbReference>
<dbReference type="NCBIfam" id="TIGR00378">
    <property type="entry name" value="cax"/>
    <property type="match status" value="1"/>
</dbReference>
<dbReference type="GO" id="GO:0006874">
    <property type="term" value="P:intracellular calcium ion homeostasis"/>
    <property type="evidence" value="ECO:0007669"/>
    <property type="project" value="TreeGrafter"/>
</dbReference>
<feature type="domain" description="USP" evidence="11">
    <location>
        <begin position="367"/>
        <end position="813"/>
    </location>
</feature>
<dbReference type="InterPro" id="IPR018200">
    <property type="entry name" value="USP_CS"/>
</dbReference>
<dbReference type="Gene3D" id="3.90.70.10">
    <property type="entry name" value="Cysteine proteinases"/>
    <property type="match status" value="2"/>
</dbReference>
<dbReference type="Gene3D" id="1.20.1420.30">
    <property type="entry name" value="NCX, central ion-binding region"/>
    <property type="match status" value="1"/>
</dbReference>
<dbReference type="InterPro" id="IPR004837">
    <property type="entry name" value="NaCa_Exmemb"/>
</dbReference>
<dbReference type="GO" id="GO:0005774">
    <property type="term" value="C:vacuolar membrane"/>
    <property type="evidence" value="ECO:0007669"/>
    <property type="project" value="UniProtKB-ARBA"/>
</dbReference>
<evidence type="ECO:0000256" key="8">
    <source>
        <dbReference type="ARBA" id="ARBA00023136"/>
    </source>
</evidence>
<dbReference type="SUPFAM" id="SSF54001">
    <property type="entry name" value="Cysteine proteinases"/>
    <property type="match status" value="1"/>
</dbReference>
<dbReference type="InterPro" id="IPR004798">
    <property type="entry name" value="CAX-like"/>
</dbReference>
<evidence type="ECO:0000256" key="1">
    <source>
        <dbReference type="ARBA" id="ARBA00004127"/>
    </source>
</evidence>
<feature type="transmembrane region" description="Helical" evidence="10">
    <location>
        <begin position="107"/>
        <end position="123"/>
    </location>
</feature>
<keyword evidence="6 10" id="KW-1133">Transmembrane helix</keyword>
<organism evidence="12 13">
    <name type="scientific">Perkinsus olseni</name>
    <name type="common">Perkinsus atlanticus</name>
    <dbReference type="NCBI Taxonomy" id="32597"/>
    <lineage>
        <taxon>Eukaryota</taxon>
        <taxon>Sar</taxon>
        <taxon>Alveolata</taxon>
        <taxon>Perkinsozoa</taxon>
        <taxon>Perkinsea</taxon>
        <taxon>Perkinsida</taxon>
        <taxon>Perkinsidae</taxon>
        <taxon>Perkinsus</taxon>
    </lineage>
</organism>
<evidence type="ECO:0000256" key="4">
    <source>
        <dbReference type="ARBA" id="ARBA00022692"/>
    </source>
</evidence>
<evidence type="ECO:0000313" key="13">
    <source>
        <dbReference type="Proteomes" id="UP000570595"/>
    </source>
</evidence>
<dbReference type="InterPro" id="IPR001394">
    <property type="entry name" value="Peptidase_C19_UCH"/>
</dbReference>
<dbReference type="InterPro" id="IPR004713">
    <property type="entry name" value="CaH_exchang"/>
</dbReference>
<dbReference type="Proteomes" id="UP000570595">
    <property type="component" value="Unassembled WGS sequence"/>
</dbReference>
<feature type="transmembrane region" description="Helical" evidence="10">
    <location>
        <begin position="26"/>
        <end position="45"/>
    </location>
</feature>
<keyword evidence="8 10" id="KW-0472">Membrane</keyword>
<dbReference type="InterPro" id="IPR028889">
    <property type="entry name" value="USP"/>
</dbReference>
<keyword evidence="4 10" id="KW-0812">Transmembrane</keyword>
<keyword evidence="7" id="KW-0406">Ion transport</keyword>
<evidence type="ECO:0000256" key="6">
    <source>
        <dbReference type="ARBA" id="ARBA00022989"/>
    </source>
</evidence>
<feature type="transmembrane region" description="Helical" evidence="10">
    <location>
        <begin position="66"/>
        <end position="87"/>
    </location>
</feature>
<feature type="compositionally biased region" description="Polar residues" evidence="9">
    <location>
        <begin position="855"/>
        <end position="874"/>
    </location>
</feature>
<dbReference type="AlphaFoldDB" id="A0A7J6LJD4"/>
<feature type="transmembrane region" description="Helical" evidence="10">
    <location>
        <begin position="209"/>
        <end position="229"/>
    </location>
</feature>
<dbReference type="Pfam" id="PF00443">
    <property type="entry name" value="UCH"/>
    <property type="match status" value="2"/>
</dbReference>
<evidence type="ECO:0000256" key="2">
    <source>
        <dbReference type="ARBA" id="ARBA00022448"/>
    </source>
</evidence>
<dbReference type="GO" id="GO:0012505">
    <property type="term" value="C:endomembrane system"/>
    <property type="evidence" value="ECO:0007669"/>
    <property type="project" value="UniProtKB-SubCell"/>
</dbReference>
<comment type="caution">
    <text evidence="12">The sequence shown here is derived from an EMBL/GenBank/DDBJ whole genome shotgun (WGS) entry which is preliminary data.</text>
</comment>
<evidence type="ECO:0000256" key="5">
    <source>
        <dbReference type="ARBA" id="ARBA00022837"/>
    </source>
</evidence>
<dbReference type="InterPro" id="IPR044880">
    <property type="entry name" value="NCX_ion-bd_dom_sf"/>
</dbReference>
<dbReference type="Pfam" id="PF01699">
    <property type="entry name" value="Na_Ca_ex"/>
    <property type="match status" value="1"/>
</dbReference>
<dbReference type="GO" id="GO:0004843">
    <property type="term" value="F:cysteine-type deubiquitinase activity"/>
    <property type="evidence" value="ECO:0007669"/>
    <property type="project" value="InterPro"/>
</dbReference>
<evidence type="ECO:0000256" key="3">
    <source>
        <dbReference type="ARBA" id="ARBA00022568"/>
    </source>
</evidence>
<keyword evidence="5" id="KW-0106">Calcium</keyword>
<protein>
    <recommendedName>
        <fullName evidence="11">USP domain-containing protein</fullName>
    </recommendedName>
</protein>
<gene>
    <name evidence="12" type="ORF">FOZ61_004811</name>
</gene>
<sequence length="1012" mass="111557">VLGMSFFFGGLGRRNKEQEFLETGPMTNMSMLLLACAAFAVPTVFKSSVGSEFSSSVQLDDTVLSISRVASIFLLLSYIGFLFFQLYTHLQVFESADDNQAEATMSIWSSMLILLASTVLVAVNSEYLVGSIEGVVSECNVSASFIGVILLPIIGNACEHVTSVRMAIMDKPVIAIGIAVGSSTQIALFVIPFAVIVGWCMGVPMDLDFNALSVAILVLSVLITLSILVDGKSNWLEGLMLQLTYLIIAVAFWYDPSSDFAAPGASHYYCSAACQKKDWILGHQALCGHAEFSSRTPSLLSVTMLKLRADKKRKPDVNGLIALRIKSVLRKNRTEAFHIIPDRQWRHMVGQASRAAGTVNPWEAPMKGIDNIGNTCFANSVLQCLFRIPLFVRYIKSIPEVDSAATDEKSVFLRAFKQLLDDYYPTPIPPRPQSLPPPTTTSPELTVGCEVRVEGPEPKFGRVTCVHTDPRVLATDEDCDSDSAGMETDGGDVYHDANELPMTAQTSDSIVAVTVEYEDGSSELLPSQRVEPLEAPQEPSSSGGSGPIPLGNGSLYDTVQHRSSVYPRQTLPLILDDSLPLGYQHDSHEFLRFLLDRLESATGDLMRRTDGLEGPVDYDSAINSLLFGAWSATLTQCPKCPKQTYVSEPYLDLSIDLLPGVTSSVEDCLRLFTAPSRLDKDNKLLCECCHNRVRAARRILFYDTPMVLVIHLKRFDMNMMKNKQTVTFPTRLNLRPYCVSSSPHGALAEQYKLIGVVTHLTSRVNATLQSGHYVSYVRDGNGLWWRCDDETVTPATEDQVMATEAYLLFYTLPAEYLAKRLALQEEDSRRAVRIAEEQNNNNGSTNGSDVPDNEITASQMSVGGTSSMSASNETSEVESTDKSAPLVSKKNKKIGVNEKCPCGSGIRSAMERSDDESSLIMSLSVDVQTVPILVVLFEMREVSMWKVLNDNSPWSWLLIFTVLLIVFLQSLYAMGYIGKAPSHDYSEYEAELAKHQQKTVRQAPSSRRRKID</sequence>
<feature type="transmembrane region" description="Helical" evidence="10">
    <location>
        <begin position="235"/>
        <end position="254"/>
    </location>
</feature>
<evidence type="ECO:0000313" key="12">
    <source>
        <dbReference type="EMBL" id="KAF4659378.1"/>
    </source>
</evidence>
<feature type="compositionally biased region" description="Low complexity" evidence="9">
    <location>
        <begin position="539"/>
        <end position="554"/>
    </location>
</feature>
<feature type="non-terminal residue" evidence="12">
    <location>
        <position position="1012"/>
    </location>
</feature>
<dbReference type="InterPro" id="IPR038765">
    <property type="entry name" value="Papain-like_cys_pep_sf"/>
</dbReference>
<dbReference type="EMBL" id="JABAHT010000270">
    <property type="protein sequence ID" value="KAF4659378.1"/>
    <property type="molecule type" value="Genomic_DNA"/>
</dbReference>
<dbReference type="PROSITE" id="PS00972">
    <property type="entry name" value="USP_1"/>
    <property type="match status" value="1"/>
</dbReference>
<feature type="region of interest" description="Disordered" evidence="9">
    <location>
        <begin position="521"/>
        <end position="554"/>
    </location>
</feature>
<reference evidence="12 13" key="1">
    <citation type="submission" date="2020-04" db="EMBL/GenBank/DDBJ databases">
        <title>Perkinsus olseni comparative genomics.</title>
        <authorList>
            <person name="Bogema D.R."/>
        </authorList>
    </citation>
    <scope>NUCLEOTIDE SEQUENCE [LARGE SCALE GENOMIC DNA]</scope>
    <source>
        <strain evidence="12">ATCC PRA-179</strain>
    </source>
</reference>
<feature type="region of interest" description="Disordered" evidence="9">
    <location>
        <begin position="835"/>
        <end position="888"/>
    </location>
</feature>
<dbReference type="PANTHER" id="PTHR31503:SF22">
    <property type="entry name" value="VACUOLAR CALCIUM ION TRANSPORTER"/>
    <property type="match status" value="1"/>
</dbReference>
<dbReference type="GO" id="GO:0015369">
    <property type="term" value="F:calcium:proton antiporter activity"/>
    <property type="evidence" value="ECO:0007669"/>
    <property type="project" value="InterPro"/>
</dbReference>
<dbReference type="PROSITE" id="PS50235">
    <property type="entry name" value="USP_3"/>
    <property type="match status" value="1"/>
</dbReference>
<keyword evidence="3" id="KW-0109">Calcium transport</keyword>
<accession>A0A7J6LJD4</accession>
<dbReference type="OrthoDB" id="443886at2759"/>
<evidence type="ECO:0000259" key="11">
    <source>
        <dbReference type="PROSITE" id="PS50235"/>
    </source>
</evidence>
<feature type="transmembrane region" description="Helical" evidence="10">
    <location>
        <begin position="174"/>
        <end position="197"/>
    </location>
</feature>